<dbReference type="RefSeq" id="WP_004338389.1">
    <property type="nucleotide sequence ID" value="NZ_ADFQ01000055.1"/>
</dbReference>
<dbReference type="Proteomes" id="UP000016016">
    <property type="component" value="Unassembled WGS sequence"/>
</dbReference>
<gene>
    <name evidence="1" type="ORF">HMPREF9018_0948</name>
</gene>
<evidence type="ECO:0000313" key="2">
    <source>
        <dbReference type="Proteomes" id="UP000016016"/>
    </source>
</evidence>
<comment type="caution">
    <text evidence="1">The sequence shown here is derived from an EMBL/GenBank/DDBJ whole genome shotgun (WGS) entry which is preliminary data.</text>
</comment>
<protein>
    <submittedName>
        <fullName evidence="1">Uncharacterized protein</fullName>
    </submittedName>
</protein>
<evidence type="ECO:0000313" key="1">
    <source>
        <dbReference type="EMBL" id="EFN91233.1"/>
    </source>
</evidence>
<dbReference type="EMBL" id="ADFQ01000055">
    <property type="protein sequence ID" value="EFN91233.1"/>
    <property type="molecule type" value="Genomic_DNA"/>
</dbReference>
<accession>E1GVW1</accession>
<sequence length="121" mass="13874">MIYVFDLTIKTTLPSYMQPVAELMAKFDSVVFLDYNEFQIFTDCLKKSLERSKPEGSTAFVEVYNSFSEEDTGGIYVYSHRNSGDSLLRMRFTPARSIMEYDLNSCKFSDISNRLKEGGAQ</sequence>
<dbReference type="AlphaFoldDB" id="E1GVW1"/>
<proteinExistence type="predicted"/>
<organism evidence="1 2">
    <name type="scientific">Prevotella amnii CRIS 21A-A</name>
    <dbReference type="NCBI Taxonomy" id="679191"/>
    <lineage>
        <taxon>Bacteria</taxon>
        <taxon>Pseudomonadati</taxon>
        <taxon>Bacteroidota</taxon>
        <taxon>Bacteroidia</taxon>
        <taxon>Bacteroidales</taxon>
        <taxon>Prevotellaceae</taxon>
        <taxon>Prevotella</taxon>
    </lineage>
</organism>
<reference evidence="1 2" key="1">
    <citation type="submission" date="2010-09" db="EMBL/GenBank/DDBJ databases">
        <authorList>
            <person name="Harkins D.M."/>
            <person name="Madupu R."/>
            <person name="Durkin A.S."/>
            <person name="Torralba M."/>
            <person name="Methe B."/>
            <person name="Sutton G.G."/>
            <person name="Nelson K.E."/>
        </authorList>
    </citation>
    <scope>NUCLEOTIDE SEQUENCE [LARGE SCALE GENOMIC DNA]</scope>
    <source>
        <strain evidence="1 2">CRIS 21A-A</strain>
    </source>
</reference>
<name>E1GVW1_9BACT</name>